<organism evidence="2 3">
    <name type="scientific">Sphaerisporangium corydalis</name>
    <dbReference type="NCBI Taxonomy" id="1441875"/>
    <lineage>
        <taxon>Bacteria</taxon>
        <taxon>Bacillati</taxon>
        <taxon>Actinomycetota</taxon>
        <taxon>Actinomycetes</taxon>
        <taxon>Streptosporangiales</taxon>
        <taxon>Streptosporangiaceae</taxon>
        <taxon>Sphaerisporangium</taxon>
    </lineage>
</organism>
<dbReference type="EMBL" id="JBHSFN010000001">
    <property type="protein sequence ID" value="MFC4584940.1"/>
    <property type="molecule type" value="Genomic_DNA"/>
</dbReference>
<protein>
    <submittedName>
        <fullName evidence="2">Uncharacterized protein</fullName>
    </submittedName>
</protein>
<feature type="compositionally biased region" description="Low complexity" evidence="1">
    <location>
        <begin position="175"/>
        <end position="190"/>
    </location>
</feature>
<keyword evidence="3" id="KW-1185">Reference proteome</keyword>
<comment type="caution">
    <text evidence="2">The sequence shown here is derived from an EMBL/GenBank/DDBJ whole genome shotgun (WGS) entry which is preliminary data.</text>
</comment>
<reference evidence="3" key="1">
    <citation type="journal article" date="2019" name="Int. J. Syst. Evol. Microbiol.">
        <title>The Global Catalogue of Microorganisms (GCM) 10K type strain sequencing project: providing services to taxonomists for standard genome sequencing and annotation.</title>
        <authorList>
            <consortium name="The Broad Institute Genomics Platform"/>
            <consortium name="The Broad Institute Genome Sequencing Center for Infectious Disease"/>
            <person name="Wu L."/>
            <person name="Ma J."/>
        </authorList>
    </citation>
    <scope>NUCLEOTIDE SEQUENCE [LARGE SCALE GENOMIC DNA]</scope>
    <source>
        <strain evidence="3">CCUG 49560</strain>
    </source>
</reference>
<feature type="compositionally biased region" description="Low complexity" evidence="1">
    <location>
        <begin position="417"/>
        <end position="428"/>
    </location>
</feature>
<feature type="compositionally biased region" description="Basic and acidic residues" evidence="1">
    <location>
        <begin position="350"/>
        <end position="362"/>
    </location>
</feature>
<sequence>MRAEHLAEPPWDPALVRRLERRALRPGVLDPAPAREILARHRGMMPHLPLAELAARRAAPESDGAATPVVYGKPVAADGPASAGVPVAVSPVSGGVAVAAEMPMAAGLPVTAGMPVAGGMPVGAGGPVPGGVPAAGVPIVSGVPVVSGVSDGVRSREPVAFSGPGSHGAAPLTRPAPGGVPAGAPLPLAGSGTTGPGTTGLGTTGPGTTGLGTTGLGTTGPVPDTIGPSSAPPGTAVRRAADPGTGGHAAAGPGTAASPSTAPARPVTPGPAAGGPLVVQRKLAAPSPGRTARPGSPGLPRTRARAPEAGAAGHVRTASRDRAGGPPVVSPLDRPSLNQPSVDRPSGAAVDRRPVTPVDHRAPAVGSVAPPIARPTRPDHADHAAATGGLPLVAPARPPLRTGEPLLLARAPADPSPGRNGRAAAAGPPVRPEPARTVPARTVPLDGDAHAARGQARPASPAPVDIDHIVETVHRRFARRLAIEAERRGTR</sequence>
<evidence type="ECO:0000313" key="2">
    <source>
        <dbReference type="EMBL" id="MFC4584940.1"/>
    </source>
</evidence>
<proteinExistence type="predicted"/>
<evidence type="ECO:0000313" key="3">
    <source>
        <dbReference type="Proteomes" id="UP001595891"/>
    </source>
</evidence>
<evidence type="ECO:0000256" key="1">
    <source>
        <dbReference type="SAM" id="MobiDB-lite"/>
    </source>
</evidence>
<feature type="compositionally biased region" description="Low complexity" evidence="1">
    <location>
        <begin position="250"/>
        <end position="267"/>
    </location>
</feature>
<feature type="region of interest" description="Disordered" evidence="1">
    <location>
        <begin position="156"/>
        <end position="465"/>
    </location>
</feature>
<dbReference type="RefSeq" id="WP_262840976.1">
    <property type="nucleotide sequence ID" value="NZ_JANZYP010000003.1"/>
</dbReference>
<feature type="compositionally biased region" description="Gly residues" evidence="1">
    <location>
        <begin position="192"/>
        <end position="218"/>
    </location>
</feature>
<name>A0ABV9E606_9ACTN</name>
<dbReference type="Proteomes" id="UP001595891">
    <property type="component" value="Unassembled WGS sequence"/>
</dbReference>
<accession>A0ABV9E606</accession>
<feature type="compositionally biased region" description="Low complexity" evidence="1">
    <location>
        <begin position="390"/>
        <end position="401"/>
    </location>
</feature>
<gene>
    <name evidence="2" type="ORF">ACFO8L_02565</name>
</gene>